<keyword evidence="2" id="KW-1185">Reference proteome</keyword>
<proteinExistence type="predicted"/>
<dbReference type="AlphaFoldDB" id="A0A1Y6BVB3"/>
<dbReference type="EMBL" id="FWZT01000007">
    <property type="protein sequence ID" value="SMF20539.1"/>
    <property type="molecule type" value="Genomic_DNA"/>
</dbReference>
<gene>
    <name evidence="1" type="ORF">SAMN06296036_10736</name>
</gene>
<protein>
    <submittedName>
        <fullName evidence="1">Uncharacterized protein</fullName>
    </submittedName>
</protein>
<name>A0A1Y6BVB3_9BACT</name>
<accession>A0A1Y6BVB3</accession>
<sequence length="43" mass="4862">MAKVVLGLFVLNLDPMPKATVWKCFVFRVSAPDQFFANVFRSA</sequence>
<evidence type="ECO:0000313" key="1">
    <source>
        <dbReference type="EMBL" id="SMF20539.1"/>
    </source>
</evidence>
<dbReference type="STRING" id="1513793.SAMN06296036_10736"/>
<reference evidence="2" key="1">
    <citation type="submission" date="2017-04" db="EMBL/GenBank/DDBJ databases">
        <authorList>
            <person name="Varghese N."/>
            <person name="Submissions S."/>
        </authorList>
    </citation>
    <scope>NUCLEOTIDE SEQUENCE [LARGE SCALE GENOMIC DNA]</scope>
    <source>
        <strain evidence="2">RKEM611</strain>
    </source>
</reference>
<evidence type="ECO:0000313" key="2">
    <source>
        <dbReference type="Proteomes" id="UP000192907"/>
    </source>
</evidence>
<dbReference type="Proteomes" id="UP000192907">
    <property type="component" value="Unassembled WGS sequence"/>
</dbReference>
<organism evidence="1 2">
    <name type="scientific">Pseudobacteriovorax antillogorgiicola</name>
    <dbReference type="NCBI Taxonomy" id="1513793"/>
    <lineage>
        <taxon>Bacteria</taxon>
        <taxon>Pseudomonadati</taxon>
        <taxon>Bdellovibrionota</taxon>
        <taxon>Oligoflexia</taxon>
        <taxon>Oligoflexales</taxon>
        <taxon>Pseudobacteriovoracaceae</taxon>
        <taxon>Pseudobacteriovorax</taxon>
    </lineage>
</organism>